<evidence type="ECO:0000313" key="2">
    <source>
        <dbReference type="EMBL" id="OXM86458.1"/>
    </source>
</evidence>
<dbReference type="Proteomes" id="UP000215509">
    <property type="component" value="Unassembled WGS sequence"/>
</dbReference>
<dbReference type="SUPFAM" id="SSF69279">
    <property type="entry name" value="Phage tail proteins"/>
    <property type="match status" value="1"/>
</dbReference>
<accession>A0A229USQ5</accession>
<dbReference type="EMBL" id="NMQW01000014">
    <property type="protein sequence ID" value="OXM86458.1"/>
    <property type="molecule type" value="Genomic_DNA"/>
</dbReference>
<sequence>MTLQVLYNQEIYLDPIVNSVTWSGDITQAYRKLEVSITNTIDGTAQAVSIELGKELRLLDGDSELFRGVIFQHNIDAKGKMSITAYDENIYLTKNTDSRKFSSMTASAIIRELCAHFQIPVGEIADTEYVIPKLILRDKTVWDMIVTALTETRKQTGRRFLLSAREGAVQLTERGSKITDWVLEDTTNLLGASYSQSIEELRTQIKVIGGDEEKHPIESMIASEELIQAFGTMQHLERAQSDINASQIAQLAAQLAQEHGKIKDDATVEAIGNLEVISGTAVYVKDSLTRIVGAFYVNSDSHTFENGTHKMSLTISGDENLPQLAYEQPSEPKSP</sequence>
<organism evidence="2 3">
    <name type="scientific">Paenibacillus rigui</name>
    <dbReference type="NCBI Taxonomy" id="554312"/>
    <lineage>
        <taxon>Bacteria</taxon>
        <taxon>Bacillati</taxon>
        <taxon>Bacillota</taxon>
        <taxon>Bacilli</taxon>
        <taxon>Bacillales</taxon>
        <taxon>Paenibacillaceae</taxon>
        <taxon>Paenibacillus</taxon>
    </lineage>
</organism>
<gene>
    <name evidence="2" type="ORF">CF651_09790</name>
</gene>
<evidence type="ECO:0000313" key="3">
    <source>
        <dbReference type="Proteomes" id="UP000215509"/>
    </source>
</evidence>
<dbReference type="OrthoDB" id="1698671at2"/>
<dbReference type="RefSeq" id="WP_094014674.1">
    <property type="nucleotide sequence ID" value="NZ_NMQW01000014.1"/>
</dbReference>
<dbReference type="Pfam" id="PF24032">
    <property type="entry name" value="YQBQ"/>
    <property type="match status" value="1"/>
</dbReference>
<reference evidence="2 3" key="1">
    <citation type="submission" date="2017-07" db="EMBL/GenBank/DDBJ databases">
        <title>Genome sequencing and assembly of Paenibacillus rigui.</title>
        <authorList>
            <person name="Mayilraj S."/>
        </authorList>
    </citation>
    <scope>NUCLEOTIDE SEQUENCE [LARGE SCALE GENOMIC DNA]</scope>
    <source>
        <strain evidence="2 3">JCM 16352</strain>
    </source>
</reference>
<evidence type="ECO:0000259" key="1">
    <source>
        <dbReference type="Pfam" id="PF24032"/>
    </source>
</evidence>
<comment type="caution">
    <text evidence="2">The sequence shown here is derived from an EMBL/GenBank/DDBJ whole genome shotgun (WGS) entry which is preliminary data.</text>
</comment>
<keyword evidence="3" id="KW-1185">Reference proteome</keyword>
<dbReference type="InterPro" id="IPR056937">
    <property type="entry name" value="YqbQ/XkdQ"/>
</dbReference>
<protein>
    <recommendedName>
        <fullName evidence="1">YqbQ/XkdQ domain-containing protein</fullName>
    </recommendedName>
</protein>
<name>A0A229USQ5_9BACL</name>
<feature type="domain" description="YqbQ/XkdQ" evidence="1">
    <location>
        <begin position="20"/>
        <end position="315"/>
    </location>
</feature>
<proteinExistence type="predicted"/>
<dbReference type="AlphaFoldDB" id="A0A229USQ5"/>